<reference evidence="4" key="1">
    <citation type="submission" date="2018-02" db="EMBL/GenBank/DDBJ databases">
        <authorList>
            <person name="Moore K."/>
            <person name="Momper L."/>
        </authorList>
    </citation>
    <scope>NUCLEOTIDE SEQUENCE [LARGE SCALE GENOMIC DNA]</scope>
    <source>
        <strain evidence="4">ULC18</strain>
    </source>
</reference>
<comment type="caution">
    <text evidence="3">The sequence shown here is derived from an EMBL/GenBank/DDBJ whole genome shotgun (WGS) entry which is preliminary data.</text>
</comment>
<keyword evidence="1" id="KW-0812">Transmembrane</keyword>
<proteinExistence type="predicted"/>
<dbReference type="GO" id="GO:0006508">
    <property type="term" value="P:proteolysis"/>
    <property type="evidence" value="ECO:0007669"/>
    <property type="project" value="UniProtKB-KW"/>
</dbReference>
<keyword evidence="1" id="KW-0472">Membrane</keyword>
<keyword evidence="3" id="KW-0645">Protease</keyword>
<feature type="transmembrane region" description="Helical" evidence="1">
    <location>
        <begin position="62"/>
        <end position="88"/>
    </location>
</feature>
<keyword evidence="3" id="KW-0378">Hydrolase</keyword>
<evidence type="ECO:0000313" key="4">
    <source>
        <dbReference type="Proteomes" id="UP000239576"/>
    </source>
</evidence>
<keyword evidence="4" id="KW-1185">Reference proteome</keyword>
<feature type="transmembrane region" description="Helical" evidence="1">
    <location>
        <begin position="236"/>
        <end position="256"/>
    </location>
</feature>
<dbReference type="PANTHER" id="PTHR43592:SF20">
    <property type="entry name" value="ALPHA_BETA-HYDROLASES SUPERFAMILY PROTEIN"/>
    <property type="match status" value="1"/>
</dbReference>
<keyword evidence="1" id="KW-1133">Transmembrane helix</keyword>
<name>A0A2T1EJ14_9CYAN</name>
<accession>A0A2T1EJ14</accession>
<protein>
    <submittedName>
        <fullName evidence="3">CPBP family intramembrane metalloprotease</fullName>
    </submittedName>
</protein>
<feature type="transmembrane region" description="Helical" evidence="1">
    <location>
        <begin position="16"/>
        <end position="41"/>
    </location>
</feature>
<dbReference type="Proteomes" id="UP000239576">
    <property type="component" value="Unassembled WGS sequence"/>
</dbReference>
<dbReference type="EMBL" id="PVWK01000026">
    <property type="protein sequence ID" value="PSB32675.1"/>
    <property type="molecule type" value="Genomic_DNA"/>
</dbReference>
<dbReference type="PANTHER" id="PTHR43592">
    <property type="entry name" value="CAAX AMINO TERMINAL PROTEASE"/>
    <property type="match status" value="1"/>
</dbReference>
<organism evidence="3 4">
    <name type="scientific">Stenomitos frigidus ULC18</name>
    <dbReference type="NCBI Taxonomy" id="2107698"/>
    <lineage>
        <taxon>Bacteria</taxon>
        <taxon>Bacillati</taxon>
        <taxon>Cyanobacteriota</taxon>
        <taxon>Cyanophyceae</taxon>
        <taxon>Leptolyngbyales</taxon>
        <taxon>Leptolyngbyaceae</taxon>
        <taxon>Stenomitos</taxon>
    </lineage>
</organism>
<evidence type="ECO:0000259" key="2">
    <source>
        <dbReference type="Pfam" id="PF02517"/>
    </source>
</evidence>
<evidence type="ECO:0000313" key="3">
    <source>
        <dbReference type="EMBL" id="PSB32675.1"/>
    </source>
</evidence>
<dbReference type="Pfam" id="PF02517">
    <property type="entry name" value="Rce1-like"/>
    <property type="match status" value="1"/>
</dbReference>
<feature type="domain" description="CAAX prenyl protease 2/Lysostaphin resistance protein A-like" evidence="2">
    <location>
        <begin position="99"/>
        <end position="163"/>
    </location>
</feature>
<dbReference type="AlphaFoldDB" id="A0A2T1EJ14"/>
<feature type="transmembrane region" description="Helical" evidence="1">
    <location>
        <begin position="193"/>
        <end position="212"/>
    </location>
</feature>
<gene>
    <name evidence="3" type="ORF">C7B82_05050</name>
</gene>
<dbReference type="OrthoDB" id="3034706at2"/>
<dbReference type="GO" id="GO:0004175">
    <property type="term" value="F:endopeptidase activity"/>
    <property type="evidence" value="ECO:0007669"/>
    <property type="project" value="UniProtKB-ARBA"/>
</dbReference>
<dbReference type="InterPro" id="IPR003675">
    <property type="entry name" value="Rce1/LyrA-like_dom"/>
</dbReference>
<dbReference type="GO" id="GO:0008237">
    <property type="term" value="F:metallopeptidase activity"/>
    <property type="evidence" value="ECO:0007669"/>
    <property type="project" value="UniProtKB-KW"/>
</dbReference>
<evidence type="ECO:0000256" key="1">
    <source>
        <dbReference type="SAM" id="Phobius"/>
    </source>
</evidence>
<dbReference type="GO" id="GO:0080120">
    <property type="term" value="P:CAAX-box protein maturation"/>
    <property type="evidence" value="ECO:0007669"/>
    <property type="project" value="UniProtKB-ARBA"/>
</dbReference>
<keyword evidence="3" id="KW-0482">Metalloprotease</keyword>
<feature type="transmembrane region" description="Helical" evidence="1">
    <location>
        <begin position="94"/>
        <end position="117"/>
    </location>
</feature>
<reference evidence="3 4" key="2">
    <citation type="submission" date="2018-03" db="EMBL/GenBank/DDBJ databases">
        <title>The ancient ancestry and fast evolution of plastids.</title>
        <authorList>
            <person name="Moore K.R."/>
            <person name="Magnabosco C."/>
            <person name="Momper L."/>
            <person name="Gold D.A."/>
            <person name="Bosak T."/>
            <person name="Fournier G.P."/>
        </authorList>
    </citation>
    <scope>NUCLEOTIDE SEQUENCE [LARGE SCALE GENOMIC DNA]</scope>
    <source>
        <strain evidence="3 4">ULC18</strain>
    </source>
</reference>
<sequence>MPLALPIYWLISDSNLVGILTLVALYSEFILLVGLWGRWVYRQPNLLWRYGLEFSRRMGLELLAGLLLGSFSVAALFITQSLFGWVVWQSPSIAILQVALEGLLVALGIGFVEELFFRGWLLDELQRDYRLPVVFVVDAAIFALVHGLKPQFPALFLLAVTLILAKQACTDLDDVLSSDRNNLRSQTLNRPRGRLGVPMGLHAGLVWGYYIVNVGKLIQYAPQVPEWLTGFDHNPLAGVIGILFLSALAVGLWGYANRPPI</sequence>